<proteinExistence type="predicted"/>
<sequence length="303" mass="33098">MSMPGSYTNKPTTRTSSESDSDSDSSSVFDSAPSSPTSSTALKEEHKLRKASSPKNSAVAAKTENNNTIRPSRPTSQYVTPPLPLEAPNGLGRASSLVKSSSKSHLRKKTDTQRRYSTTSADLRLPPSKMTAQKENIRLDTRERTLSSRKPSSSSSSVPRTANWQIPPHIHAQRKMHSTSNSPPSRQGSVRRSAKDSGLDPANVLKLKISCRESLEEIVALKLRKDRLRSSMELVDVILFKLAGKLPCAKEGVKISLVFPDSSLPSVTLKSPGGCDDPYNCECEDFMMGYIQAKSKIYVKVSS</sequence>
<feature type="compositionally biased region" description="Low complexity" evidence="1">
    <location>
        <begin position="11"/>
        <end position="40"/>
    </location>
</feature>
<dbReference type="GeneID" id="37006658"/>
<evidence type="ECO:0000256" key="1">
    <source>
        <dbReference type="SAM" id="MobiDB-lite"/>
    </source>
</evidence>
<dbReference type="OrthoDB" id="4025857at2759"/>
<dbReference type="AlphaFoldDB" id="A0A2V1AP56"/>
<comment type="caution">
    <text evidence="2">The sequence shown here is derived from an EMBL/GenBank/DDBJ whole genome shotgun (WGS) entry which is preliminary data.</text>
</comment>
<dbReference type="EMBL" id="PKFO01000001">
    <property type="protein sequence ID" value="PVH19033.1"/>
    <property type="molecule type" value="Genomic_DNA"/>
</dbReference>
<accession>A0A2V1AP56</accession>
<keyword evidence="3" id="KW-1185">Reference proteome</keyword>
<name>A0A2V1AP56_9ASCO</name>
<dbReference type="RefSeq" id="XP_025339973.1">
    <property type="nucleotide sequence ID" value="XM_025485042.1"/>
</dbReference>
<reference evidence="2 3" key="1">
    <citation type="submission" date="2017-12" db="EMBL/GenBank/DDBJ databases">
        <title>Genome Sequence of a Multidrug-Resistant Candida haemulonii Isolate from a Patient with Chronic Leg Ulcers in Israel.</title>
        <authorList>
            <person name="Chow N.A."/>
            <person name="Gade L."/>
            <person name="Batra D."/>
            <person name="Rowe L.A."/>
            <person name="Ben-Ami R."/>
            <person name="Loparev V.N."/>
            <person name="Litvintseva A.P."/>
        </authorList>
    </citation>
    <scope>NUCLEOTIDE SEQUENCE [LARGE SCALE GENOMIC DNA]</scope>
    <source>
        <strain evidence="2 3">B11899</strain>
    </source>
</reference>
<protein>
    <submittedName>
        <fullName evidence="2">Uncharacterized protein</fullName>
    </submittedName>
</protein>
<gene>
    <name evidence="2" type="ORF">CXQ85_001327</name>
</gene>
<dbReference type="Proteomes" id="UP000244309">
    <property type="component" value="Unassembled WGS sequence"/>
</dbReference>
<organism evidence="2 3">
    <name type="scientific">Candidozyma haemuli</name>
    <dbReference type="NCBI Taxonomy" id="45357"/>
    <lineage>
        <taxon>Eukaryota</taxon>
        <taxon>Fungi</taxon>
        <taxon>Dikarya</taxon>
        <taxon>Ascomycota</taxon>
        <taxon>Saccharomycotina</taxon>
        <taxon>Pichiomycetes</taxon>
        <taxon>Metschnikowiaceae</taxon>
        <taxon>Candidozyma</taxon>
    </lineage>
</organism>
<dbReference type="VEuPathDB" id="FungiDB:CXQ85_001327"/>
<evidence type="ECO:0000313" key="3">
    <source>
        <dbReference type="Proteomes" id="UP000244309"/>
    </source>
</evidence>
<feature type="region of interest" description="Disordered" evidence="1">
    <location>
        <begin position="1"/>
        <end position="197"/>
    </location>
</feature>
<feature type="compositionally biased region" description="Polar residues" evidence="1">
    <location>
        <begin position="1"/>
        <end position="10"/>
    </location>
</feature>
<feature type="compositionally biased region" description="Basic and acidic residues" evidence="1">
    <location>
        <begin position="135"/>
        <end position="146"/>
    </location>
</feature>
<evidence type="ECO:0000313" key="2">
    <source>
        <dbReference type="EMBL" id="PVH19033.1"/>
    </source>
</evidence>
<feature type="compositionally biased region" description="Polar residues" evidence="1">
    <location>
        <begin position="178"/>
        <end position="190"/>
    </location>
</feature>
<feature type="compositionally biased region" description="Low complexity" evidence="1">
    <location>
        <begin position="148"/>
        <end position="157"/>
    </location>
</feature>
<feature type="compositionally biased region" description="Polar residues" evidence="1">
    <location>
        <begin position="63"/>
        <end position="79"/>
    </location>
</feature>